<keyword evidence="3 8" id="KW-0456">Lyase</keyword>
<dbReference type="InterPro" id="IPR006311">
    <property type="entry name" value="TAT_signal"/>
</dbReference>
<keyword evidence="2 4" id="KW-0732">Signal</keyword>
<dbReference type="InterPro" id="IPR012970">
    <property type="entry name" value="Lyase_8_alpha_N"/>
</dbReference>
<evidence type="ECO:0000256" key="1">
    <source>
        <dbReference type="ARBA" id="ARBA00006699"/>
    </source>
</evidence>
<dbReference type="Pfam" id="PF02278">
    <property type="entry name" value="Lyase_8"/>
    <property type="match status" value="1"/>
</dbReference>
<evidence type="ECO:0000259" key="7">
    <source>
        <dbReference type="Pfam" id="PF08124"/>
    </source>
</evidence>
<evidence type="ECO:0000313" key="8">
    <source>
        <dbReference type="EMBL" id="MFC0626280.1"/>
    </source>
</evidence>
<reference evidence="8 9" key="1">
    <citation type="submission" date="2024-09" db="EMBL/GenBank/DDBJ databases">
        <authorList>
            <person name="Sun Q."/>
            <person name="Mori K."/>
        </authorList>
    </citation>
    <scope>NUCLEOTIDE SEQUENCE [LARGE SCALE GENOMIC DNA]</scope>
    <source>
        <strain evidence="8 9">CGMCC 1.15906</strain>
    </source>
</reference>
<feature type="domain" description="Polysaccharide lyase 8 N-terminal alpha-helical" evidence="7">
    <location>
        <begin position="46"/>
        <end position="368"/>
    </location>
</feature>
<dbReference type="RefSeq" id="WP_380049565.1">
    <property type="nucleotide sequence ID" value="NZ_JBHLTC010000023.1"/>
</dbReference>
<dbReference type="InterPro" id="IPR008929">
    <property type="entry name" value="Chondroitin_lyas"/>
</dbReference>
<dbReference type="Gene3D" id="2.60.220.10">
    <property type="entry name" value="Polysaccharide lyase family 8-like, C-terminal"/>
    <property type="match status" value="1"/>
</dbReference>
<comment type="similarity">
    <text evidence="1">Belongs to the polysaccharide lyase 8 family.</text>
</comment>
<comment type="caution">
    <text evidence="8">The sequence shown here is derived from an EMBL/GenBank/DDBJ whole genome shotgun (WGS) entry which is preliminary data.</text>
</comment>
<dbReference type="GO" id="GO:0016829">
    <property type="term" value="F:lyase activity"/>
    <property type="evidence" value="ECO:0007669"/>
    <property type="project" value="UniProtKB-KW"/>
</dbReference>
<evidence type="ECO:0000259" key="6">
    <source>
        <dbReference type="Pfam" id="PF02884"/>
    </source>
</evidence>
<evidence type="ECO:0000259" key="5">
    <source>
        <dbReference type="Pfam" id="PF02278"/>
    </source>
</evidence>
<dbReference type="InterPro" id="IPR038970">
    <property type="entry name" value="Lyase_8"/>
</dbReference>
<evidence type="ECO:0000256" key="3">
    <source>
        <dbReference type="ARBA" id="ARBA00023239"/>
    </source>
</evidence>
<dbReference type="Gene3D" id="1.50.10.100">
    <property type="entry name" value="Chondroitin AC/alginate lyase"/>
    <property type="match status" value="1"/>
</dbReference>
<keyword evidence="9" id="KW-1185">Reference proteome</keyword>
<dbReference type="InterPro" id="IPR011013">
    <property type="entry name" value="Gal_mutarotase_sf_dom"/>
</dbReference>
<feature type="chain" id="PRO_5046830539" evidence="4">
    <location>
        <begin position="22"/>
        <end position="799"/>
    </location>
</feature>
<dbReference type="InterPro" id="IPR014718">
    <property type="entry name" value="GH-type_carb-bd"/>
</dbReference>
<proteinExistence type="inferred from homology"/>
<dbReference type="CDD" id="cd01083">
    <property type="entry name" value="GAG_Lyase"/>
    <property type="match status" value="1"/>
</dbReference>
<accession>A0ABV6QNQ7</accession>
<dbReference type="InterPro" id="IPR004103">
    <property type="entry name" value="Lyase_8_C"/>
</dbReference>
<dbReference type="Gene3D" id="2.70.98.10">
    <property type="match status" value="1"/>
</dbReference>
<dbReference type="Pfam" id="PF02884">
    <property type="entry name" value="Lyase_8_C"/>
    <property type="match status" value="1"/>
</dbReference>
<dbReference type="Proteomes" id="UP001589890">
    <property type="component" value="Unassembled WGS sequence"/>
</dbReference>
<dbReference type="PANTHER" id="PTHR38481:SF1">
    <property type="entry name" value="HYALURONATE LYASE"/>
    <property type="match status" value="1"/>
</dbReference>
<gene>
    <name evidence="8" type="ORF">ACFFGN_19530</name>
</gene>
<dbReference type="SUPFAM" id="SSF48230">
    <property type="entry name" value="Chondroitin AC/alginate lyase"/>
    <property type="match status" value="1"/>
</dbReference>
<evidence type="ECO:0000313" key="9">
    <source>
        <dbReference type="Proteomes" id="UP001589890"/>
    </source>
</evidence>
<dbReference type="Pfam" id="PF08124">
    <property type="entry name" value="Lyase_8_N"/>
    <property type="match status" value="1"/>
</dbReference>
<evidence type="ECO:0000256" key="4">
    <source>
        <dbReference type="SAM" id="SignalP"/>
    </source>
</evidence>
<dbReference type="InterPro" id="IPR011071">
    <property type="entry name" value="Lyase_8-like_C"/>
</dbReference>
<feature type="signal peptide" evidence="4">
    <location>
        <begin position="1"/>
        <end position="21"/>
    </location>
</feature>
<evidence type="ECO:0000256" key="2">
    <source>
        <dbReference type="ARBA" id="ARBA00022729"/>
    </source>
</evidence>
<dbReference type="SUPFAM" id="SSF74650">
    <property type="entry name" value="Galactose mutarotase-like"/>
    <property type="match status" value="1"/>
</dbReference>
<name>A0ABV6QNQ7_9ACTN</name>
<dbReference type="InterPro" id="IPR003159">
    <property type="entry name" value="Lyase_8_central_dom"/>
</dbReference>
<feature type="domain" description="Polysaccharide lyase family 8 central" evidence="5">
    <location>
        <begin position="411"/>
        <end position="673"/>
    </location>
</feature>
<organism evidence="8 9">
    <name type="scientific">Kribbella deserti</name>
    <dbReference type="NCBI Taxonomy" id="1926257"/>
    <lineage>
        <taxon>Bacteria</taxon>
        <taxon>Bacillati</taxon>
        <taxon>Actinomycetota</taxon>
        <taxon>Actinomycetes</taxon>
        <taxon>Propionibacteriales</taxon>
        <taxon>Kribbellaceae</taxon>
        <taxon>Kribbella</taxon>
    </lineage>
</organism>
<dbReference type="SUPFAM" id="SSF49863">
    <property type="entry name" value="Hyaluronate lyase-like, C-terminal domain"/>
    <property type="match status" value="1"/>
</dbReference>
<sequence>MPSRLRRRTLLQLGLATAAVAATDLRHLPGALAADEFDALRLRWLALSTGGAIDPADPVYATGLARLSTDAVNFRDTMLTSADRTALWPDLPLSSASGNFSISYTRLRTMALARATRGTAVTDDQAVGELIVSALDFLHAKAYNETKPETGNWWFWEIGAPRALTETCVFAYDVLDATRVSTYLKAVDRFVPDPNRRTNSPNLRETGANRVDKAVIVALRGILGRTAAKVVAARDALSDVAEAGRNSVFKYVESGDGFYRDGSFIQHGNLAYVGTYGNVALSGVANLFYLLGGSSWEITDPNRVVILDAVEASFAPFMSNGLMMDCVSGRAISRERAGDHRHGHGTTSSVLLLAGGVEEPYASRFRRLAKDWISSDRLNDYLAEASIPEIARAKAVLADPAVRPLPEALRHDQFHNQDRVVHRRPGWTFAIAMSSRRMARYEWGNGENLRGWYVGDGMTYLYNDDHGQFNDAFWPTVDAMKLPGTTVSTRQRAPHAGTSGTGTIAAYADWVGGASYRGVAGAVGMHLINHDKSVQARKSWFCVSDAVVALGAGIIGTDGHPVATIVENRNLHADGTDALVIDGAAQPMDHGWTAEAGGATWAHLEGTGGYLFPNGGDLHARREERTGSWREINTGNDTGGSTTPHSRRYLSLWLDHGSNPTAAGYAYVLLPGATIERTAELAADSGFEILANSATVQAIRAARDRLTLANFWTVAAAGGITTTGPASVVVGLDPGMLHVAVSDPSRTQQTVRVTIDVPARTTIATDPAVTVVATGRRLVLDVAVGGTRGATHTASFTRS</sequence>
<dbReference type="PROSITE" id="PS51318">
    <property type="entry name" value="TAT"/>
    <property type="match status" value="1"/>
</dbReference>
<dbReference type="EMBL" id="JBHLTC010000023">
    <property type="protein sequence ID" value="MFC0626280.1"/>
    <property type="molecule type" value="Genomic_DNA"/>
</dbReference>
<dbReference type="PANTHER" id="PTHR38481">
    <property type="entry name" value="HYALURONATE LYASE"/>
    <property type="match status" value="1"/>
</dbReference>
<feature type="domain" description="Polysaccharide lyase family 8 C-terminal" evidence="6">
    <location>
        <begin position="688"/>
        <end position="752"/>
    </location>
</feature>
<protein>
    <submittedName>
        <fullName evidence="8">Polysaccharide lyase 8 family protein</fullName>
    </submittedName>
</protein>